<gene>
    <name evidence="2" type="ORF">JRO89_XS10G0041000</name>
</gene>
<dbReference type="Proteomes" id="UP000827721">
    <property type="component" value="Unassembled WGS sequence"/>
</dbReference>
<name>A0ABQ8HHL6_9ROSI</name>
<evidence type="ECO:0000313" key="2">
    <source>
        <dbReference type="EMBL" id="KAH7560546.1"/>
    </source>
</evidence>
<evidence type="ECO:0000313" key="3">
    <source>
        <dbReference type="Proteomes" id="UP000827721"/>
    </source>
</evidence>
<feature type="region of interest" description="Disordered" evidence="1">
    <location>
        <begin position="1"/>
        <end position="37"/>
    </location>
</feature>
<evidence type="ECO:0000256" key="1">
    <source>
        <dbReference type="SAM" id="MobiDB-lite"/>
    </source>
</evidence>
<organism evidence="2 3">
    <name type="scientific">Xanthoceras sorbifolium</name>
    <dbReference type="NCBI Taxonomy" id="99658"/>
    <lineage>
        <taxon>Eukaryota</taxon>
        <taxon>Viridiplantae</taxon>
        <taxon>Streptophyta</taxon>
        <taxon>Embryophyta</taxon>
        <taxon>Tracheophyta</taxon>
        <taxon>Spermatophyta</taxon>
        <taxon>Magnoliopsida</taxon>
        <taxon>eudicotyledons</taxon>
        <taxon>Gunneridae</taxon>
        <taxon>Pentapetalae</taxon>
        <taxon>rosids</taxon>
        <taxon>malvids</taxon>
        <taxon>Sapindales</taxon>
        <taxon>Sapindaceae</taxon>
        <taxon>Xanthoceroideae</taxon>
        <taxon>Xanthoceras</taxon>
    </lineage>
</organism>
<proteinExistence type="predicted"/>
<accession>A0ABQ8HHL6</accession>
<comment type="caution">
    <text evidence="2">The sequence shown here is derived from an EMBL/GenBank/DDBJ whole genome shotgun (WGS) entry which is preliminary data.</text>
</comment>
<feature type="compositionally biased region" description="Polar residues" evidence="1">
    <location>
        <begin position="15"/>
        <end position="31"/>
    </location>
</feature>
<sequence length="141" mass="15268">MMGSPNPGLGWPQQHDPTQFLTNNFANSTGFEPSRNESDTVAEIFPTSMAFNGTGYTVGNVANGDSDMLQFSRAFNRAGHPDGNALSGGSNQLTSSMVFSGTEYLAGNEVSGGSDQFEYRFYCLPEYERFFSADFSPGKDI</sequence>
<protein>
    <submittedName>
        <fullName evidence="2">Uncharacterized protein</fullName>
    </submittedName>
</protein>
<reference evidence="2 3" key="1">
    <citation type="submission" date="2021-02" db="EMBL/GenBank/DDBJ databases">
        <title>Plant Genome Project.</title>
        <authorList>
            <person name="Zhang R.-G."/>
        </authorList>
    </citation>
    <scope>NUCLEOTIDE SEQUENCE [LARGE SCALE GENOMIC DNA]</scope>
    <source>
        <tissue evidence="2">Leaves</tissue>
    </source>
</reference>
<keyword evidence="3" id="KW-1185">Reference proteome</keyword>
<dbReference type="EMBL" id="JAFEMO010000010">
    <property type="protein sequence ID" value="KAH7560546.1"/>
    <property type="molecule type" value="Genomic_DNA"/>
</dbReference>